<feature type="compositionally biased region" description="Basic and acidic residues" evidence="7">
    <location>
        <begin position="678"/>
        <end position="687"/>
    </location>
</feature>
<evidence type="ECO:0000256" key="3">
    <source>
        <dbReference type="ARBA" id="ARBA00022692"/>
    </source>
</evidence>
<protein>
    <recommendedName>
        <fullName evidence="9">Amino acid permease/ SLC12A domain-containing protein</fullName>
    </recommendedName>
</protein>
<keyword evidence="4" id="KW-0029">Amino-acid transport</keyword>
<keyword evidence="2" id="KW-0813">Transport</keyword>
<keyword evidence="5 8" id="KW-1133">Transmembrane helix</keyword>
<keyword evidence="11" id="KW-1185">Reference proteome</keyword>
<evidence type="ECO:0000256" key="5">
    <source>
        <dbReference type="ARBA" id="ARBA00022989"/>
    </source>
</evidence>
<reference evidence="10 11" key="1">
    <citation type="submission" date="2015-07" db="EMBL/GenBank/DDBJ databases">
        <title>Comparative genomics of the Sigatoka disease complex on banana suggests a link between parallel evolutionary changes in Pseudocercospora fijiensis and Pseudocercospora eumusae and increased virulence on the banana host.</title>
        <authorList>
            <person name="Chang T.-C."/>
            <person name="Salvucci A."/>
            <person name="Crous P.W."/>
            <person name="Stergiopoulos I."/>
        </authorList>
    </citation>
    <scope>NUCLEOTIDE SEQUENCE [LARGE SCALE GENOMIC DNA]</scope>
    <source>
        <strain evidence="10 11">CBS 116634</strain>
    </source>
</reference>
<evidence type="ECO:0000256" key="8">
    <source>
        <dbReference type="SAM" id="Phobius"/>
    </source>
</evidence>
<dbReference type="InterPro" id="IPR004841">
    <property type="entry name" value="AA-permease/SLC12A_dom"/>
</dbReference>
<dbReference type="FunFam" id="1.20.1740.10:FF:000006">
    <property type="entry name" value="General amino acid permease"/>
    <property type="match status" value="1"/>
</dbReference>
<dbReference type="GO" id="GO:0016020">
    <property type="term" value="C:membrane"/>
    <property type="evidence" value="ECO:0007669"/>
    <property type="project" value="UniProtKB-SubCell"/>
</dbReference>
<gene>
    <name evidence="10" type="ORF">AC579_3891</name>
</gene>
<dbReference type="EMBL" id="LFZO01000371">
    <property type="protein sequence ID" value="KXT09114.1"/>
    <property type="molecule type" value="Genomic_DNA"/>
</dbReference>
<feature type="transmembrane region" description="Helical" evidence="8">
    <location>
        <begin position="293"/>
        <end position="312"/>
    </location>
</feature>
<dbReference type="Pfam" id="PF00324">
    <property type="entry name" value="AA_permease"/>
    <property type="match status" value="1"/>
</dbReference>
<proteinExistence type="predicted"/>
<keyword evidence="3 8" id="KW-0812">Transmembrane</keyword>
<evidence type="ECO:0000256" key="6">
    <source>
        <dbReference type="ARBA" id="ARBA00023136"/>
    </source>
</evidence>
<feature type="transmembrane region" description="Helical" evidence="8">
    <location>
        <begin position="419"/>
        <end position="442"/>
    </location>
</feature>
<evidence type="ECO:0000256" key="1">
    <source>
        <dbReference type="ARBA" id="ARBA00004141"/>
    </source>
</evidence>
<evidence type="ECO:0000259" key="9">
    <source>
        <dbReference type="Pfam" id="PF00324"/>
    </source>
</evidence>
<dbReference type="AlphaFoldDB" id="A0A139I340"/>
<feature type="transmembrane region" description="Helical" evidence="8">
    <location>
        <begin position="497"/>
        <end position="516"/>
    </location>
</feature>
<dbReference type="Proteomes" id="UP000073492">
    <property type="component" value="Unassembled WGS sequence"/>
</dbReference>
<organism evidence="10 11">
    <name type="scientific">Pseudocercospora musae</name>
    <dbReference type="NCBI Taxonomy" id="113226"/>
    <lineage>
        <taxon>Eukaryota</taxon>
        <taxon>Fungi</taxon>
        <taxon>Dikarya</taxon>
        <taxon>Ascomycota</taxon>
        <taxon>Pezizomycotina</taxon>
        <taxon>Dothideomycetes</taxon>
        <taxon>Dothideomycetidae</taxon>
        <taxon>Mycosphaerellales</taxon>
        <taxon>Mycosphaerellaceae</taxon>
        <taxon>Pseudocercospora</taxon>
    </lineage>
</organism>
<evidence type="ECO:0000313" key="10">
    <source>
        <dbReference type="EMBL" id="KXT09114.1"/>
    </source>
</evidence>
<dbReference type="PANTHER" id="PTHR43341">
    <property type="entry name" value="AMINO ACID PERMEASE"/>
    <property type="match status" value="1"/>
</dbReference>
<feature type="transmembrane region" description="Helical" evidence="8">
    <location>
        <begin position="171"/>
        <end position="191"/>
    </location>
</feature>
<sequence length="847" mass="92788">MAYMQGDVEVVNKQWNMPADPADLKLPAVETSNSTEEDWRDPQEHGKTEYRYVKRGLKERHVQFIAIGGTIGTGLFLGIGRHLAQSGPLSTFLGYIFTGCAIWGMMQCLGEMVTWLPLPGAIPQLGARYVDEAVGFAVGWNNWYNMGITTAAEFSAAATLISYWNDTISQAVWISIFIVVILALNVFAVSIYGEAEFIFASIKIVTMVGLLILAFIIDLGGGPNGDRLGFRYWKSPYSAMAEYIGTGDAGRFAGLFAGFIGAAFSYGGSEYVAVAAGESQNPRKTIPQAVRRVFWRILFFYALGSLAVGVLVPHTEPNLTEKSGAEASPWVIGIQRAGISALPSIINAVIITSATSAGNACVYIGSRYLYALAQLGQAPQILLWCTKSGVPLWCVLSTASFSLLAYMSVSSGSANVFGWLTNISALASLLTWSTVVTAYLRFYRATQVQGIDRGEMAFRAVGTIYTAYASLAFFVIVILGNGFAVFTKGHWNTKDFIIAYIGIPIYAVLIIGWKVMKRTRFIRSHEVDLMSGKAEIDRQEHLWVDHGPRNAWEKFQKILVVNLPSRTDKRDAMSLAAAFSGLEVEYVDGVTDVDPKTLPPGGAQAGRTPAGMGNWRAHMNAVQRVVELNLSSALIMEDDADWDIRIKDQMRDFAKASRVLLQPIRGSANEFLHPTVPEPKEGQKAEEFSIDDEEKVSSPRSSPYGDLDRWDLLWPGHCGSGWPPEDLHQPLGRVLIKDDPTVPEMQHIDQQMGSAVFMEVYANHTRVISHAHNNLCMLAYAISQKGVQRILFELGINSMSGPTDDGFRQMCHGQGVSQGGHLTCLTSQPQLFGQHRPAGAQAAFSDI</sequence>
<feature type="transmembrane region" description="Helical" evidence="8">
    <location>
        <begin position="92"/>
        <end position="116"/>
    </location>
</feature>
<dbReference type="PROSITE" id="PS00218">
    <property type="entry name" value="AMINO_ACID_PERMEASE_1"/>
    <property type="match status" value="1"/>
</dbReference>
<dbReference type="Gene3D" id="1.20.1740.10">
    <property type="entry name" value="Amino acid/polyamine transporter I"/>
    <property type="match status" value="1"/>
</dbReference>
<dbReference type="InterPro" id="IPR002654">
    <property type="entry name" value="Glyco_trans_25"/>
</dbReference>
<dbReference type="InterPro" id="IPR004840">
    <property type="entry name" value="Amino_acid_permease_CS"/>
</dbReference>
<evidence type="ECO:0000313" key="11">
    <source>
        <dbReference type="Proteomes" id="UP000073492"/>
    </source>
</evidence>
<feature type="transmembrane region" description="Helical" evidence="8">
    <location>
        <begin position="197"/>
        <end position="217"/>
    </location>
</feature>
<evidence type="ECO:0000256" key="7">
    <source>
        <dbReference type="SAM" id="MobiDB-lite"/>
    </source>
</evidence>
<dbReference type="OrthoDB" id="3900342at2759"/>
<feature type="transmembrane region" description="Helical" evidence="8">
    <location>
        <begin position="381"/>
        <end position="407"/>
    </location>
</feature>
<feature type="domain" description="Amino acid permease/ SLC12A" evidence="9">
    <location>
        <begin position="61"/>
        <end position="521"/>
    </location>
</feature>
<keyword evidence="6 8" id="KW-0472">Membrane</keyword>
<dbReference type="PANTHER" id="PTHR43341:SF39">
    <property type="entry name" value="AMINO ACID TRANSPORTER (EUROFUNG)-RELATED"/>
    <property type="match status" value="1"/>
</dbReference>
<evidence type="ECO:0000256" key="2">
    <source>
        <dbReference type="ARBA" id="ARBA00022448"/>
    </source>
</evidence>
<comment type="subcellular location">
    <subcellularLocation>
        <location evidence="1">Membrane</location>
        <topology evidence="1">Multi-pass membrane protein</topology>
    </subcellularLocation>
</comment>
<dbReference type="InterPro" id="IPR050524">
    <property type="entry name" value="APC_YAT"/>
</dbReference>
<comment type="caution">
    <text evidence="10">The sequence shown here is derived from an EMBL/GenBank/DDBJ whole genome shotgun (WGS) entry which is preliminary data.</text>
</comment>
<feature type="transmembrane region" description="Helical" evidence="8">
    <location>
        <begin position="345"/>
        <end position="369"/>
    </location>
</feature>
<evidence type="ECO:0000256" key="4">
    <source>
        <dbReference type="ARBA" id="ARBA00022970"/>
    </source>
</evidence>
<dbReference type="GO" id="GO:0015171">
    <property type="term" value="F:amino acid transmembrane transporter activity"/>
    <property type="evidence" value="ECO:0007669"/>
    <property type="project" value="TreeGrafter"/>
</dbReference>
<dbReference type="CDD" id="cd06532">
    <property type="entry name" value="Glyco_transf_25"/>
    <property type="match status" value="1"/>
</dbReference>
<feature type="region of interest" description="Disordered" evidence="7">
    <location>
        <begin position="670"/>
        <end position="703"/>
    </location>
</feature>
<feature type="transmembrane region" description="Helical" evidence="8">
    <location>
        <begin position="61"/>
        <end position="80"/>
    </location>
</feature>
<feature type="transmembrane region" description="Helical" evidence="8">
    <location>
        <begin position="463"/>
        <end position="485"/>
    </location>
</feature>
<dbReference type="STRING" id="113226.A0A139I340"/>
<name>A0A139I340_9PEZI</name>
<accession>A0A139I340</accession>